<gene>
    <name evidence="3" type="ORF">CIRG_05802</name>
</gene>
<feature type="region of interest" description="Disordered" evidence="1">
    <location>
        <begin position="313"/>
        <end position="496"/>
    </location>
</feature>
<evidence type="ECO:0000256" key="1">
    <source>
        <dbReference type="SAM" id="MobiDB-lite"/>
    </source>
</evidence>
<dbReference type="Proteomes" id="UP000054565">
    <property type="component" value="Unassembled WGS sequence"/>
</dbReference>
<keyword evidence="2" id="KW-1133">Transmembrane helix</keyword>
<sequence length="521" mass="56935">MEDKTFFLFILWMIIVILVATRSPRSGLSKMFSSLEVQPEQDSKQLLALAEGFNALLEAAKQLTRQEQLLRSRLESAHDEYLKLSSQLAEASTGQQTEASAGIPPQDITSHSNEKAAVDTGEWVRNIERAGYVNQFGAKAVIQASEIAGRVIKAHSHRDEPQRPNACPFSKSDVRMSMEKDFTTPGTKGNLRCPFAKPSDEASASGQVVVNGESERCGNDDLDPIKAELHPGVPPCAASSTRSVTARCPIRYLNAHSPEEIAEFFQKHKHEIPRSHSICIQRYQNDPQNLRRLDGKYGDIVSMVQGLGAYHQPYLPSSPPPDMEQNGETDATDRVEKWAEDVSSKSPSPGTPPFNAVADDDGDFEARGNHFERSLRDVRVGESPSRPWGIHVPISQEPAQSDVASLPAPVPASSWSNAKKSAERPQPTPTPLVDAMGSPSRNSRCPFSHSAKQEATSNPMQPGQPLNEPRPDITQASDAAAPPPRPQSPQPRIVFNGPIIFGYSGESVALFLEKLGQFGKL</sequence>
<protein>
    <submittedName>
        <fullName evidence="3">Uncharacterized protein</fullName>
    </submittedName>
</protein>
<proteinExistence type="predicted"/>
<keyword evidence="2" id="KW-0812">Transmembrane</keyword>
<feature type="compositionally biased region" description="Basic and acidic residues" evidence="1">
    <location>
        <begin position="331"/>
        <end position="343"/>
    </location>
</feature>
<dbReference type="EMBL" id="DS028096">
    <property type="protein sequence ID" value="KMP06121.1"/>
    <property type="molecule type" value="Genomic_DNA"/>
</dbReference>
<evidence type="ECO:0000313" key="4">
    <source>
        <dbReference type="Proteomes" id="UP000054565"/>
    </source>
</evidence>
<dbReference type="OrthoDB" id="5343576at2759"/>
<accession>A0A0J6YBK2</accession>
<evidence type="ECO:0000313" key="3">
    <source>
        <dbReference type="EMBL" id="KMP06121.1"/>
    </source>
</evidence>
<feature type="region of interest" description="Disordered" evidence="1">
    <location>
        <begin position="93"/>
        <end position="113"/>
    </location>
</feature>
<dbReference type="AlphaFoldDB" id="A0A0J6YBK2"/>
<dbReference type="STRING" id="404692.A0A0J6YBK2"/>
<organism evidence="3 4">
    <name type="scientific">Coccidioides immitis RMSCC 2394</name>
    <dbReference type="NCBI Taxonomy" id="404692"/>
    <lineage>
        <taxon>Eukaryota</taxon>
        <taxon>Fungi</taxon>
        <taxon>Dikarya</taxon>
        <taxon>Ascomycota</taxon>
        <taxon>Pezizomycotina</taxon>
        <taxon>Eurotiomycetes</taxon>
        <taxon>Eurotiomycetidae</taxon>
        <taxon>Onygenales</taxon>
        <taxon>Onygenaceae</taxon>
        <taxon>Coccidioides</taxon>
    </lineage>
</organism>
<feature type="compositionally biased region" description="Basic and acidic residues" evidence="1">
    <location>
        <begin position="364"/>
        <end position="380"/>
    </location>
</feature>
<evidence type="ECO:0000256" key="2">
    <source>
        <dbReference type="SAM" id="Phobius"/>
    </source>
</evidence>
<reference evidence="4" key="1">
    <citation type="journal article" date="2010" name="Genome Res.">
        <title>Population genomic sequencing of Coccidioides fungi reveals recent hybridization and transposon control.</title>
        <authorList>
            <person name="Neafsey D.E."/>
            <person name="Barker B.M."/>
            <person name="Sharpton T.J."/>
            <person name="Stajich J.E."/>
            <person name="Park D.J."/>
            <person name="Whiston E."/>
            <person name="Hung C.-Y."/>
            <person name="McMahan C."/>
            <person name="White J."/>
            <person name="Sykes S."/>
            <person name="Heiman D."/>
            <person name="Young S."/>
            <person name="Zeng Q."/>
            <person name="Abouelleil A."/>
            <person name="Aftuck L."/>
            <person name="Bessette D."/>
            <person name="Brown A."/>
            <person name="FitzGerald M."/>
            <person name="Lui A."/>
            <person name="Macdonald J.P."/>
            <person name="Priest M."/>
            <person name="Orbach M.J."/>
            <person name="Galgiani J.N."/>
            <person name="Kirkland T.N."/>
            <person name="Cole G.T."/>
            <person name="Birren B.W."/>
            <person name="Henn M.R."/>
            <person name="Taylor J.W."/>
            <person name="Rounsley S.D."/>
        </authorList>
    </citation>
    <scope>NUCLEOTIDE SEQUENCE [LARGE SCALE GENOMIC DNA]</scope>
    <source>
        <strain evidence="4">RMSCC 2394</strain>
    </source>
</reference>
<feature type="transmembrane region" description="Helical" evidence="2">
    <location>
        <begin position="6"/>
        <end position="23"/>
    </location>
</feature>
<keyword evidence="2" id="KW-0472">Membrane</keyword>
<name>A0A0J6YBK2_COCIT</name>